<evidence type="ECO:0000313" key="2">
    <source>
        <dbReference type="Proteomes" id="UP000821845"/>
    </source>
</evidence>
<accession>A0ACB7SNI4</accession>
<keyword evidence="2" id="KW-1185">Reference proteome</keyword>
<protein>
    <submittedName>
        <fullName evidence="1">Uncharacterized protein</fullName>
    </submittedName>
</protein>
<dbReference type="Proteomes" id="UP000821845">
    <property type="component" value="Chromosome 3"/>
</dbReference>
<organism evidence="1 2">
    <name type="scientific">Hyalomma asiaticum</name>
    <name type="common">Tick</name>
    <dbReference type="NCBI Taxonomy" id="266040"/>
    <lineage>
        <taxon>Eukaryota</taxon>
        <taxon>Metazoa</taxon>
        <taxon>Ecdysozoa</taxon>
        <taxon>Arthropoda</taxon>
        <taxon>Chelicerata</taxon>
        <taxon>Arachnida</taxon>
        <taxon>Acari</taxon>
        <taxon>Parasitiformes</taxon>
        <taxon>Ixodida</taxon>
        <taxon>Ixodoidea</taxon>
        <taxon>Ixodidae</taxon>
        <taxon>Hyalomminae</taxon>
        <taxon>Hyalomma</taxon>
    </lineage>
</organism>
<comment type="caution">
    <text evidence="1">The sequence shown here is derived from an EMBL/GenBank/DDBJ whole genome shotgun (WGS) entry which is preliminary data.</text>
</comment>
<sequence>MSNERLLGEIEDFMRAEVARQLSLHTADPGPAPSLAPSFRQVLQEQLSEAIESPCAARLAPATLSYTEYILCAPPHHYPTRDPGIHPTIARSGTLVVYLSGGSGIAMVA</sequence>
<name>A0ACB7SNI4_HYAAI</name>
<evidence type="ECO:0000313" key="1">
    <source>
        <dbReference type="EMBL" id="KAH6935591.1"/>
    </source>
</evidence>
<gene>
    <name evidence="1" type="ORF">HPB50_006995</name>
</gene>
<dbReference type="EMBL" id="CM023483">
    <property type="protein sequence ID" value="KAH6935591.1"/>
    <property type="molecule type" value="Genomic_DNA"/>
</dbReference>
<reference evidence="1" key="1">
    <citation type="submission" date="2020-05" db="EMBL/GenBank/DDBJ databases">
        <title>Large-scale comparative analyses of tick genomes elucidate their genetic diversity and vector capacities.</title>
        <authorList>
            <person name="Jia N."/>
            <person name="Wang J."/>
            <person name="Shi W."/>
            <person name="Du L."/>
            <person name="Sun Y."/>
            <person name="Zhan W."/>
            <person name="Jiang J."/>
            <person name="Wang Q."/>
            <person name="Zhang B."/>
            <person name="Ji P."/>
            <person name="Sakyi L.B."/>
            <person name="Cui X."/>
            <person name="Yuan T."/>
            <person name="Jiang B."/>
            <person name="Yang W."/>
            <person name="Lam T.T.-Y."/>
            <person name="Chang Q."/>
            <person name="Ding S."/>
            <person name="Wang X."/>
            <person name="Zhu J."/>
            <person name="Ruan X."/>
            <person name="Zhao L."/>
            <person name="Wei J."/>
            <person name="Que T."/>
            <person name="Du C."/>
            <person name="Cheng J."/>
            <person name="Dai P."/>
            <person name="Han X."/>
            <person name="Huang E."/>
            <person name="Gao Y."/>
            <person name="Liu J."/>
            <person name="Shao H."/>
            <person name="Ye R."/>
            <person name="Li L."/>
            <person name="Wei W."/>
            <person name="Wang X."/>
            <person name="Wang C."/>
            <person name="Yang T."/>
            <person name="Huo Q."/>
            <person name="Li W."/>
            <person name="Guo W."/>
            <person name="Chen H."/>
            <person name="Zhou L."/>
            <person name="Ni X."/>
            <person name="Tian J."/>
            <person name="Zhou Y."/>
            <person name="Sheng Y."/>
            <person name="Liu T."/>
            <person name="Pan Y."/>
            <person name="Xia L."/>
            <person name="Li J."/>
            <person name="Zhao F."/>
            <person name="Cao W."/>
        </authorList>
    </citation>
    <scope>NUCLEOTIDE SEQUENCE</scope>
    <source>
        <strain evidence="1">Hyas-2018</strain>
    </source>
</reference>
<proteinExistence type="predicted"/>